<evidence type="ECO:0000313" key="3">
    <source>
        <dbReference type="EMBL" id="KAK9823876.1"/>
    </source>
</evidence>
<reference evidence="3 4" key="1">
    <citation type="journal article" date="2024" name="Nat. Commun.">
        <title>Phylogenomics reveals the evolutionary origins of lichenization in chlorophyte algae.</title>
        <authorList>
            <person name="Puginier C."/>
            <person name="Libourel C."/>
            <person name="Otte J."/>
            <person name="Skaloud P."/>
            <person name="Haon M."/>
            <person name="Grisel S."/>
            <person name="Petersen M."/>
            <person name="Berrin J.G."/>
            <person name="Delaux P.M."/>
            <person name="Dal Grande F."/>
            <person name="Keller J."/>
        </authorList>
    </citation>
    <scope>NUCLEOTIDE SEQUENCE [LARGE SCALE GENOMIC DNA]</scope>
    <source>
        <strain evidence="3 4">SAG 2043</strain>
    </source>
</reference>
<name>A0AAW1QQW2_9CHLO</name>
<evidence type="ECO:0000256" key="2">
    <source>
        <dbReference type="SAM" id="SignalP"/>
    </source>
</evidence>
<feature type="chain" id="PRO_5043777434" evidence="2">
    <location>
        <begin position="37"/>
        <end position="918"/>
    </location>
</feature>
<feature type="compositionally biased region" description="Low complexity" evidence="1">
    <location>
        <begin position="727"/>
        <end position="750"/>
    </location>
</feature>
<keyword evidence="4" id="KW-1185">Reference proteome</keyword>
<evidence type="ECO:0000313" key="4">
    <source>
        <dbReference type="Proteomes" id="UP001489004"/>
    </source>
</evidence>
<comment type="caution">
    <text evidence="3">The sequence shown here is derived from an EMBL/GenBank/DDBJ whole genome shotgun (WGS) entry which is preliminary data.</text>
</comment>
<accession>A0AAW1QQW2</accession>
<dbReference type="EMBL" id="JALJOR010000002">
    <property type="protein sequence ID" value="KAK9823876.1"/>
    <property type="molecule type" value="Genomic_DNA"/>
</dbReference>
<feature type="region of interest" description="Disordered" evidence="1">
    <location>
        <begin position="726"/>
        <end position="755"/>
    </location>
</feature>
<keyword evidence="2" id="KW-0732">Signal</keyword>
<proteinExistence type="predicted"/>
<organism evidence="3 4">
    <name type="scientific">[Myrmecia] bisecta</name>
    <dbReference type="NCBI Taxonomy" id="41462"/>
    <lineage>
        <taxon>Eukaryota</taxon>
        <taxon>Viridiplantae</taxon>
        <taxon>Chlorophyta</taxon>
        <taxon>core chlorophytes</taxon>
        <taxon>Trebouxiophyceae</taxon>
        <taxon>Trebouxiales</taxon>
        <taxon>Trebouxiaceae</taxon>
        <taxon>Myrmecia</taxon>
    </lineage>
</organism>
<evidence type="ECO:0000256" key="1">
    <source>
        <dbReference type="SAM" id="MobiDB-lite"/>
    </source>
</evidence>
<gene>
    <name evidence="3" type="ORF">WJX72_006124</name>
</gene>
<sequence>MHRSAEVPHPKRSAGCKWCSITLLLALTALTMVALLEPHLGEDSELTTHSDAREKRWRWEVRLHWQEPQPANQTSSTSYPTAQHLQATQLPTRIYSEAGAFQHIQPSQEFCSVGQLRPFCGDIDKPGGLKQALEARNYHKEIIHFMAAAKQLDAALNLVFNLHALGYNHFLLHADSAATCDLAMAAMPDIGCGWSGALADNIPPAIAKVPPYRTSLLRWHTVARMVRLGYHVLALHTDLAIHEDIYSYFKRAPLDNATLVVQHDGGSPGAHETVVYCQNAAPEGPAAWILAEIPDRMLHWAEHPGLLEDRLPEVGPSDGLLQAAWPQAILNDAVFSATVKRPVAPQSLYPHGQDIERQVNWIDAHGRLSLAANKEVLRTPELPPGWHGRKQASVMAYDMEVPFCEGHWPLEYGAQFLPRERGPSAAAFWLLLENEAGPALMWPDPNDDQDPSHYVRERVTERMAVASGADWLVADWKAKPRAIVSHFASVEGGHAAKVAAAKAHGLWAYQVDDMLRSGNQSTPRAAAAGAAPALKQRAGHPKRLIAYAPGMNLRIQSRRDWQALVLALVQAAILSGRTPVWPALPCDLPWLAPDNNAHSGFAGDPQASAGAAGQPARLEVVAVGNASQDQQCLVWLTYPDACAAQGLLLPDFQHMLNQHLPASSRTSSRVNTALFGPSRWRAFWARVTSPFRAWVGSWLQPLRAFWDLAEREWAWGQMHSARSGRTAAFGEGSTAAESAGQGSGAAVQTSEPQGADVGSVLEETDAASLGLGNQPASGTQASAISDRLGESEAVGEPSGSDIQAAAITDQLDKTIQRQIEGRQTHEAPQIDTPNVAQVVELAPEQALELQRELLSMRRQPVVYLGQAVQINAAELADALPAPLWFFHSLRRMQRTCLKPAFGVSVDWEAHVGATSERP</sequence>
<protein>
    <submittedName>
        <fullName evidence="3">Uncharacterized protein</fullName>
    </submittedName>
</protein>
<dbReference type="Proteomes" id="UP001489004">
    <property type="component" value="Unassembled WGS sequence"/>
</dbReference>
<feature type="signal peptide" evidence="2">
    <location>
        <begin position="1"/>
        <end position="36"/>
    </location>
</feature>
<dbReference type="AlphaFoldDB" id="A0AAW1QQW2"/>